<feature type="region of interest" description="Disordered" evidence="1">
    <location>
        <begin position="1"/>
        <end position="35"/>
    </location>
</feature>
<protein>
    <submittedName>
        <fullName evidence="2">Uncharacterized protein</fullName>
    </submittedName>
</protein>
<name>A0A8H5HZL1_9AGAR</name>
<keyword evidence="3" id="KW-1185">Reference proteome</keyword>
<feature type="compositionally biased region" description="Basic residues" evidence="1">
    <location>
        <begin position="1"/>
        <end position="21"/>
    </location>
</feature>
<accession>A0A8H5HZL1</accession>
<feature type="region of interest" description="Disordered" evidence="1">
    <location>
        <begin position="280"/>
        <end position="315"/>
    </location>
</feature>
<dbReference type="Proteomes" id="UP000518752">
    <property type="component" value="Unassembled WGS sequence"/>
</dbReference>
<feature type="compositionally biased region" description="Basic and acidic residues" evidence="1">
    <location>
        <begin position="294"/>
        <end position="303"/>
    </location>
</feature>
<sequence>MPSRKRKRNSSSRKRRSPKSHLHNDDEENEEHIDPALSVQALEADIIRGPRGHVAALSLEIRRVGGESDIGSGLIPLGGDDYTPSAFPADQEEIEVSGNSKEDNESIWVDRYDARLLLDPDSISSMRPAIRLSAATPNSPTGWSDLPSDAEDTFFLSAEEMEDYRREKRRRVLEQAREDRLKARVHEDGEEIWGESDEEPEEPQKEIMRRTAKSLFSSLNPAHLEMRILANHGADARFAFLRGRWSRAWKTMKARARVEKLEEDKNALPSATSLGLGLVADYGPSDQSDEDVVGDTKVERNETASETPAELEAAQELRRARARRWMISRRSA</sequence>
<reference evidence="2 3" key="1">
    <citation type="journal article" date="2020" name="ISME J.">
        <title>Uncovering the hidden diversity of litter-decomposition mechanisms in mushroom-forming fungi.</title>
        <authorList>
            <person name="Floudas D."/>
            <person name="Bentzer J."/>
            <person name="Ahren D."/>
            <person name="Johansson T."/>
            <person name="Persson P."/>
            <person name="Tunlid A."/>
        </authorList>
    </citation>
    <scope>NUCLEOTIDE SEQUENCE [LARGE SCALE GENOMIC DNA]</scope>
    <source>
        <strain evidence="2 3">CBS 406.79</strain>
    </source>
</reference>
<comment type="caution">
    <text evidence="2">The sequence shown here is derived from an EMBL/GenBank/DDBJ whole genome shotgun (WGS) entry which is preliminary data.</text>
</comment>
<dbReference type="OrthoDB" id="2552978at2759"/>
<dbReference type="AlphaFoldDB" id="A0A8H5HZL1"/>
<dbReference type="EMBL" id="JAACJN010000005">
    <property type="protein sequence ID" value="KAF5392472.1"/>
    <property type="molecule type" value="Genomic_DNA"/>
</dbReference>
<proteinExistence type="predicted"/>
<organism evidence="2 3">
    <name type="scientific">Collybiopsis confluens</name>
    <dbReference type="NCBI Taxonomy" id="2823264"/>
    <lineage>
        <taxon>Eukaryota</taxon>
        <taxon>Fungi</taxon>
        <taxon>Dikarya</taxon>
        <taxon>Basidiomycota</taxon>
        <taxon>Agaricomycotina</taxon>
        <taxon>Agaricomycetes</taxon>
        <taxon>Agaricomycetidae</taxon>
        <taxon>Agaricales</taxon>
        <taxon>Marasmiineae</taxon>
        <taxon>Omphalotaceae</taxon>
        <taxon>Collybiopsis</taxon>
    </lineage>
</organism>
<evidence type="ECO:0000256" key="1">
    <source>
        <dbReference type="SAM" id="MobiDB-lite"/>
    </source>
</evidence>
<evidence type="ECO:0000313" key="2">
    <source>
        <dbReference type="EMBL" id="KAF5392472.1"/>
    </source>
</evidence>
<evidence type="ECO:0000313" key="3">
    <source>
        <dbReference type="Proteomes" id="UP000518752"/>
    </source>
</evidence>
<gene>
    <name evidence="2" type="ORF">D9757_002266</name>
</gene>